<feature type="compositionally biased region" description="Basic and acidic residues" evidence="1">
    <location>
        <begin position="807"/>
        <end position="823"/>
    </location>
</feature>
<accession>A0A5C3M826</accession>
<feature type="region of interest" description="Disordered" evidence="1">
    <location>
        <begin position="697"/>
        <end position="729"/>
    </location>
</feature>
<feature type="region of interest" description="Disordered" evidence="1">
    <location>
        <begin position="387"/>
        <end position="534"/>
    </location>
</feature>
<feature type="region of interest" description="Disordered" evidence="1">
    <location>
        <begin position="297"/>
        <end position="362"/>
    </location>
</feature>
<feature type="compositionally biased region" description="Acidic residues" evidence="1">
    <location>
        <begin position="824"/>
        <end position="833"/>
    </location>
</feature>
<feature type="compositionally biased region" description="Low complexity" evidence="1">
    <location>
        <begin position="612"/>
        <end position="628"/>
    </location>
</feature>
<feature type="region of interest" description="Disordered" evidence="1">
    <location>
        <begin position="767"/>
        <end position="862"/>
    </location>
</feature>
<name>A0A5C3M826_9AGAR</name>
<feature type="compositionally biased region" description="Acidic residues" evidence="1">
    <location>
        <begin position="397"/>
        <end position="429"/>
    </location>
</feature>
<protein>
    <submittedName>
        <fullName evidence="2">Uncharacterized protein</fullName>
    </submittedName>
</protein>
<feature type="compositionally biased region" description="Low complexity" evidence="1">
    <location>
        <begin position="697"/>
        <end position="723"/>
    </location>
</feature>
<evidence type="ECO:0000313" key="2">
    <source>
        <dbReference type="EMBL" id="TFK41594.1"/>
    </source>
</evidence>
<reference evidence="2 3" key="1">
    <citation type="journal article" date="2019" name="Nat. Ecol. Evol.">
        <title>Megaphylogeny resolves global patterns of mushroom evolution.</title>
        <authorList>
            <person name="Varga T."/>
            <person name="Krizsan K."/>
            <person name="Foldi C."/>
            <person name="Dima B."/>
            <person name="Sanchez-Garcia M."/>
            <person name="Sanchez-Ramirez S."/>
            <person name="Szollosi G.J."/>
            <person name="Szarkandi J.G."/>
            <person name="Papp V."/>
            <person name="Albert L."/>
            <person name="Andreopoulos W."/>
            <person name="Angelini C."/>
            <person name="Antonin V."/>
            <person name="Barry K.W."/>
            <person name="Bougher N.L."/>
            <person name="Buchanan P."/>
            <person name="Buyck B."/>
            <person name="Bense V."/>
            <person name="Catcheside P."/>
            <person name="Chovatia M."/>
            <person name="Cooper J."/>
            <person name="Damon W."/>
            <person name="Desjardin D."/>
            <person name="Finy P."/>
            <person name="Geml J."/>
            <person name="Haridas S."/>
            <person name="Hughes K."/>
            <person name="Justo A."/>
            <person name="Karasinski D."/>
            <person name="Kautmanova I."/>
            <person name="Kiss B."/>
            <person name="Kocsube S."/>
            <person name="Kotiranta H."/>
            <person name="LaButti K.M."/>
            <person name="Lechner B.E."/>
            <person name="Liimatainen K."/>
            <person name="Lipzen A."/>
            <person name="Lukacs Z."/>
            <person name="Mihaltcheva S."/>
            <person name="Morgado L.N."/>
            <person name="Niskanen T."/>
            <person name="Noordeloos M.E."/>
            <person name="Ohm R.A."/>
            <person name="Ortiz-Santana B."/>
            <person name="Ovrebo C."/>
            <person name="Racz N."/>
            <person name="Riley R."/>
            <person name="Savchenko A."/>
            <person name="Shiryaev A."/>
            <person name="Soop K."/>
            <person name="Spirin V."/>
            <person name="Szebenyi C."/>
            <person name="Tomsovsky M."/>
            <person name="Tulloss R.E."/>
            <person name="Uehling J."/>
            <person name="Grigoriev I.V."/>
            <person name="Vagvolgyi C."/>
            <person name="Papp T."/>
            <person name="Martin F.M."/>
            <person name="Miettinen O."/>
            <person name="Hibbett D.S."/>
            <person name="Nagy L.G."/>
        </authorList>
    </citation>
    <scope>NUCLEOTIDE SEQUENCE [LARGE SCALE GENOMIC DNA]</scope>
    <source>
        <strain evidence="2 3">CBS 166.37</strain>
    </source>
</reference>
<feature type="compositionally biased region" description="Acidic residues" evidence="1">
    <location>
        <begin position="338"/>
        <end position="349"/>
    </location>
</feature>
<dbReference type="Proteomes" id="UP000308652">
    <property type="component" value="Unassembled WGS sequence"/>
</dbReference>
<feature type="compositionally biased region" description="Acidic residues" evidence="1">
    <location>
        <begin position="477"/>
        <end position="501"/>
    </location>
</feature>
<dbReference type="OrthoDB" id="2940229at2759"/>
<dbReference type="STRING" id="68775.A0A5C3M826"/>
<feature type="compositionally biased region" description="Polar residues" evidence="1">
    <location>
        <begin position="43"/>
        <end position="54"/>
    </location>
</feature>
<feature type="compositionally biased region" description="Basic and acidic residues" evidence="1">
    <location>
        <begin position="767"/>
        <end position="778"/>
    </location>
</feature>
<sequence>MAFKRPLDLDSNSPLRSRKRRHLSLPHTPLPNASSSLSSSSSTITFATPRTPHTSYPLRPFDSPTNPFGRKRTQTLIRTLPPPTSFSKHLALRFQLVRSGLSPKQGGVFRIVQVPLSYTFSHLRSLIAFLFGGVLSSDQDHLFEVKKDVMLYSALYKPGQIKQGKTWTKLSTVRDPCLYRPDSFNNALMGDDEDLHMEKQLEDALHEKEEDEEAAMEESEEWTWHDETEFSLGSAWPHGVETERAIVYHHSSHSQVHITINTIEIPRRRGTSNTPHIFRARGRVRLAPPPLPRPVFSIPAKLLSPPGGDPVKRRVSELGDPVEKPTPSSSASAKDQDLTDTDADGDTDIEEHPCLSDSQEQVEFSHVHPFRALFVDEDAHMDDGQGVEENEQVRLEEEVDLEGGEEEDVREEEEAAAAEEEEIIEEEAAEQGTVEVNSQEEEYEETPTEVDEEEQQGAYEETPTEVDEDEQKKEEVIDLEVSDGSDDEEEQNKEETLDSDDEHNHLDDGDEEEPLTLLEDEYAPEDQNAELSPKKWNVEGAFARFLVQWSSASIGVIRARLFGTEEEDELISSQQERQEERVEDQRKPAEEEDEDYDQLSPHRMSTPGLTLSSPAHLYASSSPAPSSPVHEVGASPEVRVVGASASSAGFFASSSTREASFLRLDCKKKPSPFVSTRVLEKAKALPFLASRRSLSALKTSSSNSASSSSSTPSSLCNRTSLPNPFFPDDDDQPFELVEYTFPSLTPAPPRTQRMRIARVSRRMERLKRGPYMCEKDEVPSDDESTEDLVGKGAQAEGAFKGGHLGRKHGDMKGMKHTNTRRDEEVDELFDEEEAVRKGWIPPPDLVLAPGEVWDPFGDEPEV</sequence>
<dbReference type="AlphaFoldDB" id="A0A5C3M826"/>
<proteinExistence type="predicted"/>
<keyword evidence="3" id="KW-1185">Reference proteome</keyword>
<evidence type="ECO:0000256" key="1">
    <source>
        <dbReference type="SAM" id="MobiDB-lite"/>
    </source>
</evidence>
<organism evidence="2 3">
    <name type="scientific">Crucibulum laeve</name>
    <dbReference type="NCBI Taxonomy" id="68775"/>
    <lineage>
        <taxon>Eukaryota</taxon>
        <taxon>Fungi</taxon>
        <taxon>Dikarya</taxon>
        <taxon>Basidiomycota</taxon>
        <taxon>Agaricomycotina</taxon>
        <taxon>Agaricomycetes</taxon>
        <taxon>Agaricomycetidae</taxon>
        <taxon>Agaricales</taxon>
        <taxon>Agaricineae</taxon>
        <taxon>Nidulariaceae</taxon>
        <taxon>Crucibulum</taxon>
    </lineage>
</organism>
<gene>
    <name evidence="2" type="ORF">BDQ12DRAFT_678216</name>
</gene>
<feature type="compositionally biased region" description="Basic and acidic residues" evidence="1">
    <location>
        <begin position="310"/>
        <end position="323"/>
    </location>
</feature>
<feature type="compositionally biased region" description="Acidic residues" evidence="1">
    <location>
        <begin position="508"/>
        <end position="528"/>
    </location>
</feature>
<feature type="compositionally biased region" description="Basic and acidic residues" evidence="1">
    <location>
        <begin position="576"/>
        <end position="589"/>
    </location>
</feature>
<dbReference type="EMBL" id="ML213594">
    <property type="protein sequence ID" value="TFK41594.1"/>
    <property type="molecule type" value="Genomic_DNA"/>
</dbReference>
<feature type="region of interest" description="Disordered" evidence="1">
    <location>
        <begin position="566"/>
        <end position="632"/>
    </location>
</feature>
<feature type="compositionally biased region" description="Acidic residues" evidence="1">
    <location>
        <begin position="438"/>
        <end position="455"/>
    </location>
</feature>
<feature type="region of interest" description="Disordered" evidence="1">
    <location>
        <begin position="1"/>
        <end position="68"/>
    </location>
</feature>
<evidence type="ECO:0000313" key="3">
    <source>
        <dbReference type="Proteomes" id="UP000308652"/>
    </source>
</evidence>